<keyword evidence="6 9" id="KW-0472">Membrane</keyword>
<dbReference type="InParanoid" id="A0A2P6NN60"/>
<protein>
    <submittedName>
        <fullName evidence="11">Sphingosine-1-phosphate phosphohydrolase</fullName>
    </submittedName>
</protein>
<dbReference type="SMART" id="SM00014">
    <property type="entry name" value="acidPPc"/>
    <property type="match status" value="1"/>
</dbReference>
<evidence type="ECO:0000256" key="5">
    <source>
        <dbReference type="ARBA" id="ARBA00022989"/>
    </source>
</evidence>
<feature type="compositionally biased region" description="Polar residues" evidence="8">
    <location>
        <begin position="30"/>
        <end position="44"/>
    </location>
</feature>
<evidence type="ECO:0000256" key="3">
    <source>
        <dbReference type="ARBA" id="ARBA00022801"/>
    </source>
</evidence>
<dbReference type="Proteomes" id="UP000241769">
    <property type="component" value="Unassembled WGS sequence"/>
</dbReference>
<dbReference type="AlphaFoldDB" id="A0A2P6NN60"/>
<dbReference type="Gene3D" id="1.20.144.10">
    <property type="entry name" value="Phosphatidic acid phosphatase type 2/haloperoxidase"/>
    <property type="match status" value="1"/>
</dbReference>
<evidence type="ECO:0000256" key="8">
    <source>
        <dbReference type="SAM" id="MobiDB-lite"/>
    </source>
</evidence>
<organism evidence="11 12">
    <name type="scientific">Planoprotostelium fungivorum</name>
    <dbReference type="NCBI Taxonomy" id="1890364"/>
    <lineage>
        <taxon>Eukaryota</taxon>
        <taxon>Amoebozoa</taxon>
        <taxon>Evosea</taxon>
        <taxon>Variosea</taxon>
        <taxon>Cavosteliida</taxon>
        <taxon>Cavosteliaceae</taxon>
        <taxon>Planoprotostelium</taxon>
    </lineage>
</organism>
<keyword evidence="4" id="KW-0256">Endoplasmic reticulum</keyword>
<feature type="region of interest" description="Disordered" evidence="8">
    <location>
        <begin position="1"/>
        <end position="52"/>
    </location>
</feature>
<sequence length="427" mass="48454">MEGHHHSGHNHETSIPKKINQNERMKHRIVQNTTSNGNHASLTNGKRPADVEHERENIAEDPEAFRGFRKRIRNWLLPQVKQGIHRIVDIQSTRNPTKTSIFEFVSNSGTANFQIAFFPYFWFGLGDAFVGRQLLFIISLGIYSGNWLKDFFCLPRPSQPALRLSYYGSKEFGFPSTHAISAMNLAAALLVLLAGPFTTAFWIGLPFAITYVCLVCYSRVYLGMHCLTDILGGLAVSSTIIAIWYGLGVYLIIDDYVLTSSTTIVVSIIFGILILYFHPEPVVYCPCFEDTTCSVGAAIGIACSACLTGDFIEWKHNDQYIMIFRYIFGVALLILTRFIAKPIMYKIIPWFYENFDFQGRRFLPHLSSRTPVQLKMKVVPSLNNLHDKENKKPPHDVDIPSKYIVYMLMTASVAVSCLIMQRIPYIN</sequence>
<dbReference type="Pfam" id="PF01569">
    <property type="entry name" value="PAP2"/>
    <property type="match status" value="1"/>
</dbReference>
<feature type="transmembrane region" description="Helical" evidence="9">
    <location>
        <begin position="230"/>
        <end position="253"/>
    </location>
</feature>
<feature type="compositionally biased region" description="Basic and acidic residues" evidence="8">
    <location>
        <begin position="1"/>
        <end position="24"/>
    </location>
</feature>
<reference evidence="11 12" key="1">
    <citation type="journal article" date="2018" name="Genome Biol. Evol.">
        <title>Multiple Roots of Fruiting Body Formation in Amoebozoa.</title>
        <authorList>
            <person name="Hillmann F."/>
            <person name="Forbes G."/>
            <person name="Novohradska S."/>
            <person name="Ferling I."/>
            <person name="Riege K."/>
            <person name="Groth M."/>
            <person name="Westermann M."/>
            <person name="Marz M."/>
            <person name="Spaller T."/>
            <person name="Winckler T."/>
            <person name="Schaap P."/>
            <person name="Glockner G."/>
        </authorList>
    </citation>
    <scope>NUCLEOTIDE SEQUENCE [LARGE SCALE GENOMIC DNA]</scope>
    <source>
        <strain evidence="11 12">Jena</strain>
    </source>
</reference>
<feature type="transmembrane region" description="Helical" evidence="9">
    <location>
        <begin position="172"/>
        <end position="194"/>
    </location>
</feature>
<evidence type="ECO:0000256" key="9">
    <source>
        <dbReference type="SAM" id="Phobius"/>
    </source>
</evidence>
<evidence type="ECO:0000313" key="12">
    <source>
        <dbReference type="Proteomes" id="UP000241769"/>
    </source>
</evidence>
<evidence type="ECO:0000256" key="7">
    <source>
        <dbReference type="ARBA" id="ARBA00038324"/>
    </source>
</evidence>
<proteinExistence type="inferred from homology"/>
<evidence type="ECO:0000256" key="4">
    <source>
        <dbReference type="ARBA" id="ARBA00022824"/>
    </source>
</evidence>
<feature type="transmembrane region" description="Helical" evidence="9">
    <location>
        <begin position="200"/>
        <end position="218"/>
    </location>
</feature>
<feature type="transmembrane region" description="Helical" evidence="9">
    <location>
        <begin position="323"/>
        <end position="340"/>
    </location>
</feature>
<dbReference type="EMBL" id="MDYQ01000046">
    <property type="protein sequence ID" value="PRP85386.1"/>
    <property type="molecule type" value="Genomic_DNA"/>
</dbReference>
<dbReference type="GO" id="GO:0042392">
    <property type="term" value="F:sphingosine-1-phosphate phosphatase activity"/>
    <property type="evidence" value="ECO:0007669"/>
    <property type="project" value="TreeGrafter"/>
</dbReference>
<dbReference type="OrthoDB" id="301434at2759"/>
<comment type="caution">
    <text evidence="11">The sequence shown here is derived from an EMBL/GenBank/DDBJ whole genome shotgun (WGS) entry which is preliminary data.</text>
</comment>
<keyword evidence="3 11" id="KW-0378">Hydrolase</keyword>
<accession>A0A2P6NN60</accession>
<gene>
    <name evidence="11" type="ORF">PROFUN_07094</name>
</gene>
<keyword evidence="12" id="KW-1185">Reference proteome</keyword>
<comment type="similarity">
    <text evidence="7">Belongs to the type 2 lipid phosphate phosphatase family.</text>
</comment>
<feature type="transmembrane region" description="Helical" evidence="9">
    <location>
        <begin position="259"/>
        <end position="277"/>
    </location>
</feature>
<dbReference type="InterPro" id="IPR000326">
    <property type="entry name" value="PAP2/HPO"/>
</dbReference>
<name>A0A2P6NN60_9EUKA</name>
<feature type="transmembrane region" description="Helical" evidence="9">
    <location>
        <begin position="403"/>
        <end position="420"/>
    </location>
</feature>
<keyword evidence="2 9" id="KW-0812">Transmembrane</keyword>
<dbReference type="GO" id="GO:0005789">
    <property type="term" value="C:endoplasmic reticulum membrane"/>
    <property type="evidence" value="ECO:0007669"/>
    <property type="project" value="UniProtKB-SubCell"/>
</dbReference>
<keyword evidence="5 9" id="KW-1133">Transmembrane helix</keyword>
<dbReference type="PANTHER" id="PTHR14969:SF28">
    <property type="entry name" value="DIHYDROSPHINGOSINE 1-PHOSPHATE PHOSPHATASE LCB3-RELATED"/>
    <property type="match status" value="1"/>
</dbReference>
<evidence type="ECO:0000256" key="2">
    <source>
        <dbReference type="ARBA" id="ARBA00022692"/>
    </source>
</evidence>
<dbReference type="PANTHER" id="PTHR14969">
    <property type="entry name" value="SPHINGOSINE-1-PHOSPHATE PHOSPHOHYDROLASE"/>
    <property type="match status" value="1"/>
</dbReference>
<dbReference type="SUPFAM" id="SSF48317">
    <property type="entry name" value="Acid phosphatase/Vanadium-dependent haloperoxidase"/>
    <property type="match status" value="1"/>
</dbReference>
<dbReference type="InterPro" id="IPR036938">
    <property type="entry name" value="PAP2/HPO_sf"/>
</dbReference>
<evidence type="ECO:0000259" key="10">
    <source>
        <dbReference type="SMART" id="SM00014"/>
    </source>
</evidence>
<evidence type="ECO:0000256" key="1">
    <source>
        <dbReference type="ARBA" id="ARBA00004477"/>
    </source>
</evidence>
<dbReference type="FunCoup" id="A0A2P6NN60">
    <property type="interactions" value="135"/>
</dbReference>
<dbReference type="STRING" id="1890364.A0A2P6NN60"/>
<feature type="domain" description="Phosphatidic acid phosphatase type 2/haloperoxidase" evidence="10">
    <location>
        <begin position="130"/>
        <end position="245"/>
    </location>
</feature>
<evidence type="ECO:0000313" key="11">
    <source>
        <dbReference type="EMBL" id="PRP85386.1"/>
    </source>
</evidence>
<comment type="subcellular location">
    <subcellularLocation>
        <location evidence="1">Endoplasmic reticulum membrane</location>
        <topology evidence="1">Multi-pass membrane protein</topology>
    </subcellularLocation>
</comment>
<evidence type="ECO:0000256" key="6">
    <source>
        <dbReference type="ARBA" id="ARBA00023136"/>
    </source>
</evidence>